<dbReference type="AlphaFoldDB" id="A0A9N9H515"/>
<protein>
    <submittedName>
        <fullName evidence="1">5761_t:CDS:1</fullName>
    </submittedName>
</protein>
<name>A0A9N9H515_9GLOM</name>
<sequence>MNLDKEILTNAEKWNNSKVAIRYLQNYKFSPYINNELKLFTGSV</sequence>
<organism evidence="1 2">
    <name type="scientific">Acaulospora morrowiae</name>
    <dbReference type="NCBI Taxonomy" id="94023"/>
    <lineage>
        <taxon>Eukaryota</taxon>
        <taxon>Fungi</taxon>
        <taxon>Fungi incertae sedis</taxon>
        <taxon>Mucoromycota</taxon>
        <taxon>Glomeromycotina</taxon>
        <taxon>Glomeromycetes</taxon>
        <taxon>Diversisporales</taxon>
        <taxon>Acaulosporaceae</taxon>
        <taxon>Acaulospora</taxon>
    </lineage>
</organism>
<evidence type="ECO:0000313" key="1">
    <source>
        <dbReference type="EMBL" id="CAG8653869.1"/>
    </source>
</evidence>
<dbReference type="EMBL" id="CAJVPV010010689">
    <property type="protein sequence ID" value="CAG8653869.1"/>
    <property type="molecule type" value="Genomic_DNA"/>
</dbReference>
<gene>
    <name evidence="1" type="ORF">AMORRO_LOCUS10092</name>
</gene>
<evidence type="ECO:0000313" key="2">
    <source>
        <dbReference type="Proteomes" id="UP000789342"/>
    </source>
</evidence>
<comment type="caution">
    <text evidence="1">The sequence shown here is derived from an EMBL/GenBank/DDBJ whole genome shotgun (WGS) entry which is preliminary data.</text>
</comment>
<dbReference type="Proteomes" id="UP000789342">
    <property type="component" value="Unassembled WGS sequence"/>
</dbReference>
<proteinExistence type="predicted"/>
<accession>A0A9N9H515</accession>
<reference evidence="1" key="1">
    <citation type="submission" date="2021-06" db="EMBL/GenBank/DDBJ databases">
        <authorList>
            <person name="Kallberg Y."/>
            <person name="Tangrot J."/>
            <person name="Rosling A."/>
        </authorList>
    </citation>
    <scope>NUCLEOTIDE SEQUENCE</scope>
    <source>
        <strain evidence="1">CL551</strain>
    </source>
</reference>
<keyword evidence="2" id="KW-1185">Reference proteome</keyword>
<feature type="non-terminal residue" evidence="1">
    <location>
        <position position="44"/>
    </location>
</feature>